<dbReference type="InterPro" id="IPR006115">
    <property type="entry name" value="6PGDH_NADP-bd"/>
</dbReference>
<sequence>MPDIAIYGLGEMGAEIARCLVRRGSALAAYDPVADPEIVSPGFRCGGSVGEVAATAPAHLVVVKRLPDLEALLFADDGLGARAMPGSLIVLHTTVTPQLVLDLRRRVADRYGHTLVDAALSRRDGKISEGSLSLLVGGTDADLAVSRPVLETYADNVVHVGAPGAGMAAKLCNNWLLYSNRHAALQALEAGRSMGLDVDVLRGALAASTGSSWALLHYSDLDAAILDGRGAPAVVRDRTAAELGMVREMTTAAGAVPTTLEETFALLDTMRPAEATAEVGLSGRG</sequence>
<dbReference type="Proteomes" id="UP000272400">
    <property type="component" value="Unassembled WGS sequence"/>
</dbReference>
<feature type="domain" description="6-phosphogluconate dehydrogenase NADP-binding" evidence="1">
    <location>
        <begin position="3"/>
        <end position="161"/>
    </location>
</feature>
<dbReference type="InterPro" id="IPR036291">
    <property type="entry name" value="NAD(P)-bd_dom_sf"/>
</dbReference>
<dbReference type="GO" id="GO:0050661">
    <property type="term" value="F:NADP binding"/>
    <property type="evidence" value="ECO:0007669"/>
    <property type="project" value="InterPro"/>
</dbReference>
<dbReference type="PANTHER" id="PTHR43060:SF15">
    <property type="entry name" value="3-HYDROXYISOBUTYRATE DEHYDROGENASE-LIKE 1, MITOCHONDRIAL-RELATED"/>
    <property type="match status" value="1"/>
</dbReference>
<name>A0A3N1D0Y2_9ACTN</name>
<dbReference type="SUPFAM" id="SSF51735">
    <property type="entry name" value="NAD(P)-binding Rossmann-fold domains"/>
    <property type="match status" value="1"/>
</dbReference>
<dbReference type="EMBL" id="RJKE01000001">
    <property type="protein sequence ID" value="ROO86718.1"/>
    <property type="molecule type" value="Genomic_DNA"/>
</dbReference>
<accession>A0A3N1D0Y2</accession>
<evidence type="ECO:0000313" key="3">
    <source>
        <dbReference type="EMBL" id="ROO86718.1"/>
    </source>
</evidence>
<dbReference type="Gene3D" id="3.40.50.720">
    <property type="entry name" value="NAD(P)-binding Rossmann-like Domain"/>
    <property type="match status" value="1"/>
</dbReference>
<dbReference type="InterPro" id="IPR029154">
    <property type="entry name" value="HIBADH-like_NADP-bd"/>
</dbReference>
<organism evidence="3 4">
    <name type="scientific">Actinocorallia herbida</name>
    <dbReference type="NCBI Taxonomy" id="58109"/>
    <lineage>
        <taxon>Bacteria</taxon>
        <taxon>Bacillati</taxon>
        <taxon>Actinomycetota</taxon>
        <taxon>Actinomycetes</taxon>
        <taxon>Streptosporangiales</taxon>
        <taxon>Thermomonosporaceae</taxon>
        <taxon>Actinocorallia</taxon>
    </lineage>
</organism>
<dbReference type="Pfam" id="PF03446">
    <property type="entry name" value="NAD_binding_2"/>
    <property type="match status" value="1"/>
</dbReference>
<dbReference type="Pfam" id="PF14833">
    <property type="entry name" value="NAD_binding_11"/>
    <property type="match status" value="1"/>
</dbReference>
<comment type="caution">
    <text evidence="3">The sequence shown here is derived from an EMBL/GenBank/DDBJ whole genome shotgun (WGS) entry which is preliminary data.</text>
</comment>
<dbReference type="PANTHER" id="PTHR43060">
    <property type="entry name" value="3-HYDROXYISOBUTYRATE DEHYDROGENASE-LIKE 1, MITOCHONDRIAL-RELATED"/>
    <property type="match status" value="1"/>
</dbReference>
<evidence type="ECO:0000259" key="1">
    <source>
        <dbReference type="Pfam" id="PF03446"/>
    </source>
</evidence>
<dbReference type="Gene3D" id="1.10.1040.10">
    <property type="entry name" value="N-(1-d-carboxylethyl)-l-norvaline Dehydrogenase, domain 2"/>
    <property type="match status" value="1"/>
</dbReference>
<dbReference type="RefSeq" id="WP_281280913.1">
    <property type="nucleotide sequence ID" value="NZ_RJKE01000001.1"/>
</dbReference>
<dbReference type="GO" id="GO:0051287">
    <property type="term" value="F:NAD binding"/>
    <property type="evidence" value="ECO:0007669"/>
    <property type="project" value="InterPro"/>
</dbReference>
<feature type="domain" description="3-hydroxyisobutyrate dehydrogenase-like NAD-binding" evidence="2">
    <location>
        <begin position="164"/>
        <end position="270"/>
    </location>
</feature>
<gene>
    <name evidence="3" type="ORF">EDD29_4296</name>
</gene>
<proteinExistence type="predicted"/>
<evidence type="ECO:0000259" key="2">
    <source>
        <dbReference type="Pfam" id="PF14833"/>
    </source>
</evidence>
<dbReference type="InterPro" id="IPR013328">
    <property type="entry name" value="6PGD_dom2"/>
</dbReference>
<evidence type="ECO:0000313" key="4">
    <source>
        <dbReference type="Proteomes" id="UP000272400"/>
    </source>
</evidence>
<reference evidence="3 4" key="1">
    <citation type="submission" date="2018-11" db="EMBL/GenBank/DDBJ databases">
        <title>Sequencing the genomes of 1000 actinobacteria strains.</title>
        <authorList>
            <person name="Klenk H.-P."/>
        </authorList>
    </citation>
    <scope>NUCLEOTIDE SEQUENCE [LARGE SCALE GENOMIC DNA]</scope>
    <source>
        <strain evidence="3 4">DSM 44254</strain>
    </source>
</reference>
<keyword evidence="4" id="KW-1185">Reference proteome</keyword>
<protein>
    <submittedName>
        <fullName evidence="3">3-hydroxyisobutyrate dehydrogenase</fullName>
    </submittedName>
</protein>
<dbReference type="SUPFAM" id="SSF48179">
    <property type="entry name" value="6-phosphogluconate dehydrogenase C-terminal domain-like"/>
    <property type="match status" value="1"/>
</dbReference>
<dbReference type="InterPro" id="IPR008927">
    <property type="entry name" value="6-PGluconate_DH-like_C_sf"/>
</dbReference>
<dbReference type="AlphaFoldDB" id="A0A3N1D0Y2"/>